<feature type="region of interest" description="Disordered" evidence="2">
    <location>
        <begin position="308"/>
        <end position="355"/>
    </location>
</feature>
<reference evidence="4" key="1">
    <citation type="submission" date="2021-01" db="EMBL/GenBank/DDBJ databases">
        <authorList>
            <person name="Corre E."/>
            <person name="Pelletier E."/>
            <person name="Niang G."/>
            <person name="Scheremetjew M."/>
            <person name="Finn R."/>
            <person name="Kale V."/>
            <person name="Holt S."/>
            <person name="Cochrane G."/>
            <person name="Meng A."/>
            <person name="Brown T."/>
            <person name="Cohen L."/>
        </authorList>
    </citation>
    <scope>NUCLEOTIDE SEQUENCE</scope>
</reference>
<feature type="region of interest" description="Disordered" evidence="2">
    <location>
        <begin position="154"/>
        <end position="241"/>
    </location>
</feature>
<name>A0A7S1EWT8_NOCSC</name>
<gene>
    <name evidence="4" type="ORF">NSCI0253_LOCUS2889</name>
</gene>
<dbReference type="PANTHER" id="PTHR10693">
    <property type="entry name" value="RAS GTPASE-ACTIVATING PROTEIN-BINDING PROTEIN"/>
    <property type="match status" value="1"/>
</dbReference>
<dbReference type="InterPro" id="IPR018222">
    <property type="entry name" value="Nuclear_transport_factor_2_euk"/>
</dbReference>
<sequence length="501" mass="53470">MTSGTDPGQEWKPSRAQYVGVNFVYQYYQTLADHPRKLHKVYKAQSCFSRADEEGEFGRAVSAIGPTEIHKEIMSSVGSVEQEACSTDIKFVESQESSNGGLLVLVTGNVTFRGRPRTREFTQVFFLDKQTEPLEGYFVLNDMLRYLSDTSEAQKATEARSPQGLPAAPVASRGAAAEHAVEEEGLEASDDEEVDGEEVEEAMGEEELDHEPQQDPSADVQDGGDTENYLDRAPRVEDCSATDQWPSIEEAEHPEPLDCDGGFPPLTAGTAVRGEASWAAVADKLSRGPGQLRPSKIVGYACPAGPAPLGVQPHRSGGRNGVHERDRHGGSAGSGASAGPTVLPPPGSSTATSVSVDPNTVKLWLSHGAGDKREVLACVNTLLSEVGLSGCAIDMGRKDSTKEWGYLTVSSHEAAAALVQRTRDEPFILHGKPLKVQHQRQNFPSGQRHGGKGGHGEEGDPKGNEKGRWRRGKGGGPRKSNGPTSEHPPGNHAGGDVSAGR</sequence>
<dbReference type="GO" id="GO:0003729">
    <property type="term" value="F:mRNA binding"/>
    <property type="evidence" value="ECO:0007669"/>
    <property type="project" value="TreeGrafter"/>
</dbReference>
<dbReference type="SUPFAM" id="SSF54427">
    <property type="entry name" value="NTF2-like"/>
    <property type="match status" value="1"/>
</dbReference>
<evidence type="ECO:0000256" key="2">
    <source>
        <dbReference type="SAM" id="MobiDB-lite"/>
    </source>
</evidence>
<dbReference type="Pfam" id="PF02136">
    <property type="entry name" value="NTF2"/>
    <property type="match status" value="1"/>
</dbReference>
<dbReference type="GO" id="GO:0005829">
    <property type="term" value="C:cytosol"/>
    <property type="evidence" value="ECO:0007669"/>
    <property type="project" value="TreeGrafter"/>
</dbReference>
<accession>A0A7S1EWT8</accession>
<evidence type="ECO:0000256" key="1">
    <source>
        <dbReference type="ARBA" id="ARBA00022884"/>
    </source>
</evidence>
<keyword evidence="1" id="KW-0694">RNA-binding</keyword>
<feature type="compositionally biased region" description="Basic and acidic residues" evidence="2">
    <location>
        <begin position="229"/>
        <end position="238"/>
    </location>
</feature>
<feature type="compositionally biased region" description="Low complexity" evidence="2">
    <location>
        <begin position="167"/>
        <end position="178"/>
    </location>
</feature>
<dbReference type="InterPro" id="IPR039539">
    <property type="entry name" value="Ras_GTPase_bind_prot"/>
</dbReference>
<feature type="domain" description="NTF2" evidence="3">
    <location>
        <begin position="19"/>
        <end position="146"/>
    </location>
</feature>
<organism evidence="4">
    <name type="scientific">Noctiluca scintillans</name>
    <name type="common">Sea sparkle</name>
    <name type="synonym">Red tide dinoflagellate</name>
    <dbReference type="NCBI Taxonomy" id="2966"/>
    <lineage>
        <taxon>Eukaryota</taxon>
        <taxon>Sar</taxon>
        <taxon>Alveolata</taxon>
        <taxon>Dinophyceae</taxon>
        <taxon>Noctilucales</taxon>
        <taxon>Noctilucaceae</taxon>
        <taxon>Noctiluca</taxon>
    </lineage>
</organism>
<dbReference type="PANTHER" id="PTHR10693:SF20">
    <property type="entry name" value="AT27578P"/>
    <property type="match status" value="1"/>
</dbReference>
<dbReference type="PROSITE" id="PS50177">
    <property type="entry name" value="NTF2_DOMAIN"/>
    <property type="match status" value="1"/>
</dbReference>
<dbReference type="GO" id="GO:1990904">
    <property type="term" value="C:ribonucleoprotein complex"/>
    <property type="evidence" value="ECO:0007669"/>
    <property type="project" value="TreeGrafter"/>
</dbReference>
<evidence type="ECO:0000313" key="4">
    <source>
        <dbReference type="EMBL" id="CAD8828543.1"/>
    </source>
</evidence>
<dbReference type="EMBL" id="HBFQ01004160">
    <property type="protein sequence ID" value="CAD8828543.1"/>
    <property type="molecule type" value="Transcribed_RNA"/>
</dbReference>
<evidence type="ECO:0000259" key="3">
    <source>
        <dbReference type="PROSITE" id="PS50177"/>
    </source>
</evidence>
<feature type="compositionally biased region" description="Acidic residues" evidence="2">
    <location>
        <begin position="181"/>
        <end position="209"/>
    </location>
</feature>
<dbReference type="CDD" id="cd00780">
    <property type="entry name" value="NTF2"/>
    <property type="match status" value="1"/>
</dbReference>
<dbReference type="Gene3D" id="3.10.450.50">
    <property type="match status" value="1"/>
</dbReference>
<feature type="compositionally biased region" description="Basic and acidic residues" evidence="2">
    <location>
        <begin position="454"/>
        <end position="467"/>
    </location>
</feature>
<feature type="region of interest" description="Disordered" evidence="2">
    <location>
        <begin position="434"/>
        <end position="501"/>
    </location>
</feature>
<dbReference type="InterPro" id="IPR032710">
    <property type="entry name" value="NTF2-like_dom_sf"/>
</dbReference>
<protein>
    <recommendedName>
        <fullName evidence="3">NTF2 domain-containing protein</fullName>
    </recommendedName>
</protein>
<dbReference type="AlphaFoldDB" id="A0A7S1EWT8"/>
<proteinExistence type="predicted"/>
<dbReference type="InterPro" id="IPR002075">
    <property type="entry name" value="NTF2_dom"/>
</dbReference>